<evidence type="ECO:0000313" key="1">
    <source>
        <dbReference type="EMBL" id="KAL3311306.1"/>
    </source>
</evidence>
<dbReference type="EMBL" id="JBJKFK010002300">
    <property type="protein sequence ID" value="KAL3311306.1"/>
    <property type="molecule type" value="Genomic_DNA"/>
</dbReference>
<reference evidence="1 2" key="1">
    <citation type="submission" date="2024-11" db="EMBL/GenBank/DDBJ databases">
        <title>Adaptive evolution of stress response genes in parasites aligns with host niche diversity.</title>
        <authorList>
            <person name="Hahn C."/>
            <person name="Resl P."/>
        </authorList>
    </citation>
    <scope>NUCLEOTIDE SEQUENCE [LARGE SCALE GENOMIC DNA]</scope>
    <source>
        <strain evidence="1">EGGRZ-B1_66</strain>
        <tissue evidence="1">Body</tissue>
    </source>
</reference>
<proteinExistence type="predicted"/>
<name>A0ABD2PXX0_9PLAT</name>
<gene>
    <name evidence="1" type="ORF">Ciccas_010114</name>
</gene>
<keyword evidence="2" id="KW-1185">Reference proteome</keyword>
<accession>A0ABD2PXX0</accession>
<evidence type="ECO:0000313" key="2">
    <source>
        <dbReference type="Proteomes" id="UP001626550"/>
    </source>
</evidence>
<protein>
    <submittedName>
        <fullName evidence="1">Uncharacterized protein</fullName>
    </submittedName>
</protein>
<comment type="caution">
    <text evidence="1">The sequence shown here is derived from an EMBL/GenBank/DDBJ whole genome shotgun (WGS) entry which is preliminary data.</text>
</comment>
<dbReference type="Proteomes" id="UP001626550">
    <property type="component" value="Unassembled WGS sequence"/>
</dbReference>
<organism evidence="1 2">
    <name type="scientific">Cichlidogyrus casuarinus</name>
    <dbReference type="NCBI Taxonomy" id="1844966"/>
    <lineage>
        <taxon>Eukaryota</taxon>
        <taxon>Metazoa</taxon>
        <taxon>Spiralia</taxon>
        <taxon>Lophotrochozoa</taxon>
        <taxon>Platyhelminthes</taxon>
        <taxon>Monogenea</taxon>
        <taxon>Monopisthocotylea</taxon>
        <taxon>Dactylogyridea</taxon>
        <taxon>Ancyrocephalidae</taxon>
        <taxon>Cichlidogyrus</taxon>
    </lineage>
</organism>
<dbReference type="AlphaFoldDB" id="A0ABD2PXX0"/>
<sequence>MKFGQLNLGNTIPLSDLSLDSVHLLKTGCAKLPKLTFSCLYSNGSMSSLVTSLIRCFMDFIKFINKGDQSNLAAIDDTIDCIDKAIENCSIIKTVLSFDEANLDKEASQPELINLLGMAFEVLSVAIGGLTTLSLAFARYSSSNESHKGRIQQIRESLSRLVQVKLANNLIPQLKKLCKAAQKWSASKTFSENLFAQLRATAAKHLDNTFIEKFPVAVPSESHLEAKEFVAESCKAWANLFGLMSSKLEQKAQFIFVCKHSGASDEKRA</sequence>